<comment type="caution">
    <text evidence="1">The sequence shown here is derived from an EMBL/GenBank/DDBJ whole genome shotgun (WGS) entry which is preliminary data.</text>
</comment>
<name>A0ABX2QDS6_9HYPH</name>
<evidence type="ECO:0008006" key="3">
    <source>
        <dbReference type="Google" id="ProtNLM"/>
    </source>
</evidence>
<reference evidence="1 2" key="1">
    <citation type="submission" date="2020-06" db="EMBL/GenBank/DDBJ databases">
        <title>Rhizobium sp.nov. isolated from the tomato plant.</title>
        <authorList>
            <person name="Thin K.K."/>
            <person name="Zhang X."/>
            <person name="He S."/>
        </authorList>
    </citation>
    <scope>NUCLEOTIDE SEQUENCE [LARGE SCALE GENOMIC DNA]</scope>
    <source>
        <strain evidence="1 2">DBTS2</strain>
    </source>
</reference>
<dbReference type="RefSeq" id="WP_176949109.1">
    <property type="nucleotide sequence ID" value="NZ_JABXYK010000004.1"/>
</dbReference>
<dbReference type="EMBL" id="JABXYK010000004">
    <property type="protein sequence ID" value="NVP55099.1"/>
    <property type="molecule type" value="Genomic_DNA"/>
</dbReference>
<gene>
    <name evidence="1" type="ORF">HV823_07515</name>
</gene>
<keyword evidence="2" id="KW-1185">Reference proteome</keyword>
<accession>A0ABX2QDS6</accession>
<evidence type="ECO:0000313" key="1">
    <source>
        <dbReference type="EMBL" id="NVP55099.1"/>
    </source>
</evidence>
<protein>
    <recommendedName>
        <fullName evidence="3">Formate dehydrogenase F4B subunit</fullName>
    </recommendedName>
</protein>
<dbReference type="Proteomes" id="UP000659172">
    <property type="component" value="Unassembled WGS sequence"/>
</dbReference>
<proteinExistence type="predicted"/>
<organism evidence="1 2">
    <name type="scientific">Mycoplana rhizolycopersici</name>
    <dbReference type="NCBI Taxonomy" id="2746702"/>
    <lineage>
        <taxon>Bacteria</taxon>
        <taxon>Pseudomonadati</taxon>
        <taxon>Pseudomonadota</taxon>
        <taxon>Alphaproteobacteria</taxon>
        <taxon>Hyphomicrobiales</taxon>
        <taxon>Rhizobiaceae</taxon>
        <taxon>Mycoplana</taxon>
    </lineage>
</organism>
<evidence type="ECO:0000313" key="2">
    <source>
        <dbReference type="Proteomes" id="UP000659172"/>
    </source>
</evidence>
<sequence length="101" mass="11147">MSDHPLDTEAFLALVEQKRGQDTQRTPIQAAILTALELGIANDSRTFSRLLGISHALVLRELTALTERGDTLRIATRDERTLRTRYEPIGEPDAGTACSDI</sequence>